<organism evidence="3 4">
    <name type="scientific">Ambispora leptoticha</name>
    <dbReference type="NCBI Taxonomy" id="144679"/>
    <lineage>
        <taxon>Eukaryota</taxon>
        <taxon>Fungi</taxon>
        <taxon>Fungi incertae sedis</taxon>
        <taxon>Mucoromycota</taxon>
        <taxon>Glomeromycotina</taxon>
        <taxon>Glomeromycetes</taxon>
        <taxon>Archaeosporales</taxon>
        <taxon>Ambisporaceae</taxon>
        <taxon>Ambispora</taxon>
    </lineage>
</organism>
<dbReference type="SUPFAM" id="SSF47095">
    <property type="entry name" value="HMG-box"/>
    <property type="match status" value="1"/>
</dbReference>
<dbReference type="AlphaFoldDB" id="A0A9N9B7Y5"/>
<dbReference type="GO" id="GO:0003677">
    <property type="term" value="F:DNA binding"/>
    <property type="evidence" value="ECO:0007669"/>
    <property type="project" value="UniProtKB-UniRule"/>
</dbReference>
<dbReference type="InterPro" id="IPR036910">
    <property type="entry name" value="HMG_box_dom_sf"/>
</dbReference>
<feature type="domain" description="HMG box" evidence="2">
    <location>
        <begin position="46"/>
        <end position="114"/>
    </location>
</feature>
<dbReference type="EMBL" id="CAJVPS010001915">
    <property type="protein sequence ID" value="CAG8554368.1"/>
    <property type="molecule type" value="Genomic_DNA"/>
</dbReference>
<keyword evidence="4" id="KW-1185">Reference proteome</keyword>
<keyword evidence="1" id="KW-0539">Nucleus</keyword>
<dbReference type="Proteomes" id="UP000789508">
    <property type="component" value="Unassembled WGS sequence"/>
</dbReference>
<feature type="DNA-binding region" description="HMG box" evidence="1">
    <location>
        <begin position="46"/>
        <end position="114"/>
    </location>
</feature>
<dbReference type="Pfam" id="PF00505">
    <property type="entry name" value="HMG_box"/>
    <property type="match status" value="1"/>
</dbReference>
<evidence type="ECO:0000313" key="4">
    <source>
        <dbReference type="Proteomes" id="UP000789508"/>
    </source>
</evidence>
<accession>A0A9N9B7Y5</accession>
<dbReference type="PROSITE" id="PS50118">
    <property type="entry name" value="HMG_BOX_2"/>
    <property type="match status" value="1"/>
</dbReference>
<keyword evidence="1" id="KW-0238">DNA-binding</keyword>
<evidence type="ECO:0000313" key="3">
    <source>
        <dbReference type="EMBL" id="CAG8554368.1"/>
    </source>
</evidence>
<evidence type="ECO:0000259" key="2">
    <source>
        <dbReference type="PROSITE" id="PS50118"/>
    </source>
</evidence>
<reference evidence="3" key="1">
    <citation type="submission" date="2021-06" db="EMBL/GenBank/DDBJ databases">
        <authorList>
            <person name="Kallberg Y."/>
            <person name="Tangrot J."/>
            <person name="Rosling A."/>
        </authorList>
    </citation>
    <scope>NUCLEOTIDE SEQUENCE</scope>
    <source>
        <strain evidence="3">FL130A</strain>
    </source>
</reference>
<dbReference type="Gene3D" id="1.10.30.10">
    <property type="entry name" value="High mobility group box domain"/>
    <property type="match status" value="1"/>
</dbReference>
<protein>
    <submittedName>
        <fullName evidence="3">7383_t:CDS:1</fullName>
    </submittedName>
</protein>
<gene>
    <name evidence="3" type="ORF">ALEPTO_LOCUS6036</name>
</gene>
<dbReference type="GO" id="GO:0005634">
    <property type="term" value="C:nucleus"/>
    <property type="evidence" value="ECO:0007669"/>
    <property type="project" value="UniProtKB-UniRule"/>
</dbReference>
<dbReference type="InterPro" id="IPR009071">
    <property type="entry name" value="HMG_box_dom"/>
</dbReference>
<evidence type="ECO:0000256" key="1">
    <source>
        <dbReference type="PROSITE-ProRule" id="PRU00267"/>
    </source>
</evidence>
<name>A0A9N9B7Y5_9GLOM</name>
<proteinExistence type="predicted"/>
<sequence>MIKITSHRPSSSSSIPEYEKLKIKVPFPPDIKAVDLVRKRKTFERSMKPSNAFIIYRGQYLKQLHRLGFKPDMIQISKNAGRAWKAEPNDVKNWYVEFAEVAGKMMMQEHMRFVALDKKNWVEWNGVQRYKARPIISESQKSKFSKTTQNNHLIKTPEASSLSSLSRGFEYEAFNNSQKTREFYQNWPNVNVTDNSNNYHQYYNHYTNSVDFRGGAYTHYINSLSSSLSNQNHLMFLSQQNTSPPQIDNSELQTEQAFSFSNTQITETI</sequence>
<comment type="caution">
    <text evidence="3">The sequence shown here is derived from an EMBL/GenBank/DDBJ whole genome shotgun (WGS) entry which is preliminary data.</text>
</comment>
<dbReference type="OrthoDB" id="2356399at2759"/>